<comment type="caution">
    <text evidence="8">The sequence shown here is derived from an EMBL/GenBank/DDBJ whole genome shotgun (WGS) entry which is preliminary data.</text>
</comment>
<dbReference type="InterPro" id="IPR037802">
    <property type="entry name" value="SGF29"/>
</dbReference>
<dbReference type="Proteomes" id="UP001195483">
    <property type="component" value="Unassembled WGS sequence"/>
</dbReference>
<sequence>MGRTKLSSGSGGSGSGKSAASLDTHSPAPTDGNTTSSTTAVAEAKIKDLLKELYTLIHQVQDERARGEHNLSNISKTHERMQQEQRITPYYKNKLRGLYNTAMQDAEAEAELLRKALDKITEVKAIRENRRLDSDRPKPIMRRGVLMSMLQQNAVTLPLWVSKPGERPPPLCGAVAADNNYVAKPGDKVAARVQSLDGEENWILAEVVTFNTSTNKYEVDDIDAEEGKERHTLSKRRVVPLPIWKANPETDPEALFSKESLVLALYPQTTCFYRALIHEPPKKPQDDYSVLFEDTSYPSGYSPPLMVAQRYVIMCKEDKKK</sequence>
<evidence type="ECO:0000259" key="7">
    <source>
        <dbReference type="PROSITE" id="PS51518"/>
    </source>
</evidence>
<dbReference type="Pfam" id="PF07039">
    <property type="entry name" value="SGF29_Tudor"/>
    <property type="match status" value="1"/>
</dbReference>
<evidence type="ECO:0000256" key="5">
    <source>
        <dbReference type="ARBA" id="ARBA00023242"/>
    </source>
</evidence>
<dbReference type="AlphaFoldDB" id="A0AAE0RMZ8"/>
<proteinExistence type="predicted"/>
<protein>
    <recommendedName>
        <fullName evidence="7">SGF29 C-terminal domain-containing protein</fullName>
    </recommendedName>
</protein>
<comment type="subcellular location">
    <subcellularLocation>
        <location evidence="1">Nucleus</location>
    </subcellularLocation>
</comment>
<dbReference type="InterPro" id="IPR010750">
    <property type="entry name" value="SGF29_tudor-like_dom"/>
</dbReference>
<dbReference type="EMBL" id="JAEAOA010002361">
    <property type="protein sequence ID" value="KAK3576130.1"/>
    <property type="molecule type" value="Genomic_DNA"/>
</dbReference>
<reference evidence="8" key="2">
    <citation type="journal article" date="2021" name="Genome Biol. Evol.">
        <title>Developing a high-quality reference genome for a parasitic bivalve with doubly uniparental inheritance (Bivalvia: Unionida).</title>
        <authorList>
            <person name="Smith C.H."/>
        </authorList>
    </citation>
    <scope>NUCLEOTIDE SEQUENCE</scope>
    <source>
        <strain evidence="8">CHS0354</strain>
        <tissue evidence="8">Mantle</tissue>
    </source>
</reference>
<evidence type="ECO:0000313" key="9">
    <source>
        <dbReference type="Proteomes" id="UP001195483"/>
    </source>
</evidence>
<evidence type="ECO:0000313" key="8">
    <source>
        <dbReference type="EMBL" id="KAK3576130.1"/>
    </source>
</evidence>
<dbReference type="FunFam" id="2.30.30.140:FF:000026">
    <property type="entry name" value="SAGA-associated factor 29 homolog"/>
    <property type="match status" value="1"/>
</dbReference>
<dbReference type="CDD" id="cd20394">
    <property type="entry name" value="Tudor_SGF29_rpt2"/>
    <property type="match status" value="1"/>
</dbReference>
<gene>
    <name evidence="8" type="ORF">CHS0354_043098</name>
</gene>
<name>A0AAE0RMZ8_9BIVA</name>
<dbReference type="InterPro" id="IPR047288">
    <property type="entry name" value="Tudor_SGF29_rpt1"/>
</dbReference>
<dbReference type="PROSITE" id="PS51518">
    <property type="entry name" value="SGF29_C"/>
    <property type="match status" value="1"/>
</dbReference>
<dbReference type="CDD" id="cd20393">
    <property type="entry name" value="Tudor_SGF29_rpt1"/>
    <property type="match status" value="1"/>
</dbReference>
<dbReference type="PANTHER" id="PTHR21539">
    <property type="entry name" value="SAGA-ASSOCIATED FACTOR 29"/>
    <property type="match status" value="1"/>
</dbReference>
<dbReference type="GO" id="GO:0005634">
    <property type="term" value="C:nucleus"/>
    <property type="evidence" value="ECO:0007669"/>
    <property type="project" value="UniProtKB-SubCell"/>
</dbReference>
<keyword evidence="4" id="KW-0804">Transcription</keyword>
<feature type="region of interest" description="Disordered" evidence="6">
    <location>
        <begin position="1"/>
        <end position="38"/>
    </location>
</feature>
<organism evidence="8 9">
    <name type="scientific">Potamilus streckersoni</name>
    <dbReference type="NCBI Taxonomy" id="2493646"/>
    <lineage>
        <taxon>Eukaryota</taxon>
        <taxon>Metazoa</taxon>
        <taxon>Spiralia</taxon>
        <taxon>Lophotrochozoa</taxon>
        <taxon>Mollusca</taxon>
        <taxon>Bivalvia</taxon>
        <taxon>Autobranchia</taxon>
        <taxon>Heteroconchia</taxon>
        <taxon>Palaeoheterodonta</taxon>
        <taxon>Unionida</taxon>
        <taxon>Unionoidea</taxon>
        <taxon>Unionidae</taxon>
        <taxon>Ambleminae</taxon>
        <taxon>Lampsilini</taxon>
        <taxon>Potamilus</taxon>
    </lineage>
</organism>
<feature type="domain" description="SGF29 C-terminal" evidence="7">
    <location>
        <begin position="179"/>
        <end position="321"/>
    </location>
</feature>
<dbReference type="InterPro" id="IPR047287">
    <property type="entry name" value="Tudor_SGF29_rpt2"/>
</dbReference>
<dbReference type="PANTHER" id="PTHR21539:SF0">
    <property type="entry name" value="SAGA-ASSOCIATED FACTOR 29"/>
    <property type="match status" value="1"/>
</dbReference>
<keyword evidence="2" id="KW-0805">Transcription regulation</keyword>
<evidence type="ECO:0000256" key="1">
    <source>
        <dbReference type="ARBA" id="ARBA00004123"/>
    </source>
</evidence>
<evidence type="ECO:0000256" key="4">
    <source>
        <dbReference type="ARBA" id="ARBA00023163"/>
    </source>
</evidence>
<dbReference type="FunFam" id="2.30.30.140:FF:000029">
    <property type="entry name" value="SAGA-associated factor 29 homolog"/>
    <property type="match status" value="1"/>
</dbReference>
<dbReference type="Gene3D" id="2.30.30.140">
    <property type="match status" value="2"/>
</dbReference>
<keyword evidence="9" id="KW-1185">Reference proteome</keyword>
<keyword evidence="5" id="KW-0539">Nucleus</keyword>
<keyword evidence="3" id="KW-0175">Coiled coil</keyword>
<accession>A0AAE0RMZ8</accession>
<evidence type="ECO:0000256" key="6">
    <source>
        <dbReference type="SAM" id="MobiDB-lite"/>
    </source>
</evidence>
<evidence type="ECO:0000256" key="2">
    <source>
        <dbReference type="ARBA" id="ARBA00023015"/>
    </source>
</evidence>
<reference evidence="8" key="1">
    <citation type="journal article" date="2021" name="Genome Biol. Evol.">
        <title>A High-Quality Reference Genome for a Parasitic Bivalve with Doubly Uniparental Inheritance (Bivalvia: Unionida).</title>
        <authorList>
            <person name="Smith C.H."/>
        </authorList>
    </citation>
    <scope>NUCLEOTIDE SEQUENCE</scope>
    <source>
        <strain evidence="8">CHS0354</strain>
    </source>
</reference>
<evidence type="ECO:0000256" key="3">
    <source>
        <dbReference type="ARBA" id="ARBA00023054"/>
    </source>
</evidence>
<reference evidence="8" key="3">
    <citation type="submission" date="2023-05" db="EMBL/GenBank/DDBJ databases">
        <authorList>
            <person name="Smith C.H."/>
        </authorList>
    </citation>
    <scope>NUCLEOTIDE SEQUENCE</scope>
    <source>
        <strain evidence="8">CHS0354</strain>
        <tissue evidence="8">Mantle</tissue>
    </source>
</reference>
<dbReference type="GO" id="GO:0140672">
    <property type="term" value="C:ATAC complex"/>
    <property type="evidence" value="ECO:0007669"/>
    <property type="project" value="UniProtKB-ARBA"/>
</dbReference>
<dbReference type="GO" id="GO:0000124">
    <property type="term" value="C:SAGA complex"/>
    <property type="evidence" value="ECO:0007669"/>
    <property type="project" value="InterPro"/>
</dbReference>